<feature type="transmembrane region" description="Helical" evidence="5">
    <location>
        <begin position="156"/>
        <end position="175"/>
    </location>
</feature>
<dbReference type="OrthoDB" id="312603at2759"/>
<feature type="transmembrane region" description="Helical" evidence="5">
    <location>
        <begin position="17"/>
        <end position="39"/>
    </location>
</feature>
<protein>
    <recommendedName>
        <fullName evidence="8">MAPEG family protein</fullName>
    </recommendedName>
</protein>
<dbReference type="GO" id="GO:0004364">
    <property type="term" value="F:glutathione transferase activity"/>
    <property type="evidence" value="ECO:0007669"/>
    <property type="project" value="TreeGrafter"/>
</dbReference>
<comment type="subcellular location">
    <subcellularLocation>
        <location evidence="1">Membrane</location>
        <topology evidence="1">Multi-pass membrane protein</topology>
    </subcellularLocation>
</comment>
<dbReference type="Gene3D" id="1.20.120.550">
    <property type="entry name" value="Membrane associated eicosanoid/glutathione metabolism-like domain"/>
    <property type="match status" value="1"/>
</dbReference>
<evidence type="ECO:0000256" key="3">
    <source>
        <dbReference type="ARBA" id="ARBA00022989"/>
    </source>
</evidence>
<dbReference type="InterPro" id="IPR023352">
    <property type="entry name" value="MAPEG-like_dom_sf"/>
</dbReference>
<evidence type="ECO:0000256" key="4">
    <source>
        <dbReference type="ARBA" id="ARBA00023136"/>
    </source>
</evidence>
<keyword evidence="4 5" id="KW-0472">Membrane</keyword>
<name>A0A8J8SYX6_HALGN</name>
<keyword evidence="3 5" id="KW-1133">Transmembrane helix</keyword>
<dbReference type="PANTHER" id="PTHR10250:SF26">
    <property type="entry name" value="GLUTATHIONE S-TRANSFERASE 3, MITOCHONDRIAL"/>
    <property type="match status" value="1"/>
</dbReference>
<dbReference type="SUPFAM" id="SSF161084">
    <property type="entry name" value="MAPEG domain-like"/>
    <property type="match status" value="1"/>
</dbReference>
<evidence type="ECO:0000256" key="5">
    <source>
        <dbReference type="SAM" id="Phobius"/>
    </source>
</evidence>
<proteinExistence type="predicted"/>
<dbReference type="Pfam" id="PF01124">
    <property type="entry name" value="MAPEG"/>
    <property type="match status" value="1"/>
</dbReference>
<sequence>MITIDLPSSQDGSLNEYGYVLLVALWMTFQCYMTGFVVVEYKRAKTYTEDYLKKHYWEEHHAAYPKDKMVPKFGYPDMGCGYYSSKLSYKQWFEFNIAQRIHQNFLEQIIIVVLLTLVAGLQYPALTVYLGIAYSVGRLINALGYSKKVAGRLPGLAIFNTSLFGLLILSLKTLWTLSNAPKI</sequence>
<dbReference type="GO" id="GO:0005635">
    <property type="term" value="C:nuclear envelope"/>
    <property type="evidence" value="ECO:0007669"/>
    <property type="project" value="TreeGrafter"/>
</dbReference>
<organism evidence="6 7">
    <name type="scientific">Halteria grandinella</name>
    <dbReference type="NCBI Taxonomy" id="5974"/>
    <lineage>
        <taxon>Eukaryota</taxon>
        <taxon>Sar</taxon>
        <taxon>Alveolata</taxon>
        <taxon>Ciliophora</taxon>
        <taxon>Intramacronucleata</taxon>
        <taxon>Spirotrichea</taxon>
        <taxon>Stichotrichia</taxon>
        <taxon>Sporadotrichida</taxon>
        <taxon>Halteriidae</taxon>
        <taxon>Halteria</taxon>
    </lineage>
</organism>
<dbReference type="GO" id="GO:0004602">
    <property type="term" value="F:glutathione peroxidase activity"/>
    <property type="evidence" value="ECO:0007669"/>
    <property type="project" value="TreeGrafter"/>
</dbReference>
<accession>A0A8J8SYX6</accession>
<dbReference type="InterPro" id="IPR050997">
    <property type="entry name" value="MAPEG"/>
</dbReference>
<evidence type="ECO:0000256" key="2">
    <source>
        <dbReference type="ARBA" id="ARBA00022692"/>
    </source>
</evidence>
<comment type="caution">
    <text evidence="6">The sequence shown here is derived from an EMBL/GenBank/DDBJ whole genome shotgun (WGS) entry which is preliminary data.</text>
</comment>
<reference evidence="6" key="1">
    <citation type="submission" date="2019-06" db="EMBL/GenBank/DDBJ databases">
        <authorList>
            <person name="Zheng W."/>
        </authorList>
    </citation>
    <scope>NUCLEOTIDE SEQUENCE</scope>
    <source>
        <strain evidence="6">QDHG01</strain>
    </source>
</reference>
<dbReference type="Proteomes" id="UP000785679">
    <property type="component" value="Unassembled WGS sequence"/>
</dbReference>
<dbReference type="EMBL" id="RRYP01015588">
    <property type="protein sequence ID" value="TNV75441.1"/>
    <property type="molecule type" value="Genomic_DNA"/>
</dbReference>
<dbReference type="GO" id="GO:0005783">
    <property type="term" value="C:endoplasmic reticulum"/>
    <property type="evidence" value="ECO:0007669"/>
    <property type="project" value="TreeGrafter"/>
</dbReference>
<keyword evidence="2 5" id="KW-0812">Transmembrane</keyword>
<dbReference type="InterPro" id="IPR001129">
    <property type="entry name" value="Membr-assoc_MAPEG"/>
</dbReference>
<evidence type="ECO:0000313" key="7">
    <source>
        <dbReference type="Proteomes" id="UP000785679"/>
    </source>
</evidence>
<evidence type="ECO:0008006" key="8">
    <source>
        <dbReference type="Google" id="ProtNLM"/>
    </source>
</evidence>
<keyword evidence="7" id="KW-1185">Reference proteome</keyword>
<dbReference type="PANTHER" id="PTHR10250">
    <property type="entry name" value="MICROSOMAL GLUTATHIONE S-TRANSFERASE"/>
    <property type="match status" value="1"/>
</dbReference>
<dbReference type="AlphaFoldDB" id="A0A8J8SYX6"/>
<dbReference type="GO" id="GO:0006691">
    <property type="term" value="P:leukotriene metabolic process"/>
    <property type="evidence" value="ECO:0007669"/>
    <property type="project" value="UniProtKB-ARBA"/>
</dbReference>
<evidence type="ECO:0000313" key="6">
    <source>
        <dbReference type="EMBL" id="TNV75441.1"/>
    </source>
</evidence>
<gene>
    <name evidence="6" type="ORF">FGO68_gene2738</name>
</gene>
<dbReference type="GO" id="GO:0016020">
    <property type="term" value="C:membrane"/>
    <property type="evidence" value="ECO:0007669"/>
    <property type="project" value="UniProtKB-SubCell"/>
</dbReference>
<evidence type="ECO:0000256" key="1">
    <source>
        <dbReference type="ARBA" id="ARBA00004141"/>
    </source>
</evidence>
<feature type="transmembrane region" description="Helical" evidence="5">
    <location>
        <begin position="109"/>
        <end position="136"/>
    </location>
</feature>